<protein>
    <submittedName>
        <fullName evidence="3">Secreted protein</fullName>
    </submittedName>
</protein>
<feature type="signal peptide" evidence="1">
    <location>
        <begin position="1"/>
        <end position="18"/>
    </location>
</feature>
<dbReference type="Proteomes" id="UP000046393">
    <property type="component" value="Unplaced"/>
</dbReference>
<evidence type="ECO:0000313" key="2">
    <source>
        <dbReference type="Proteomes" id="UP000046393"/>
    </source>
</evidence>
<sequence length="99" mass="10882">MLYGHVTLLMLRVVEVVSKTTVQQSPHMKAAIIPGEIQAKLLGSGFKQLATEVDSRSFSSEVSCFRSLYPSLDFDDVALTCIDTVYGFICIFGAKFSLI</sequence>
<dbReference type="WBParaSite" id="SMUV_0000634601-mRNA-1">
    <property type="protein sequence ID" value="SMUV_0000634601-mRNA-1"/>
    <property type="gene ID" value="SMUV_0000634601"/>
</dbReference>
<accession>A0A0N5ANZ1</accession>
<keyword evidence="2" id="KW-1185">Reference proteome</keyword>
<keyword evidence="1" id="KW-0732">Signal</keyword>
<evidence type="ECO:0000313" key="3">
    <source>
        <dbReference type="WBParaSite" id="SMUV_0000634601-mRNA-1"/>
    </source>
</evidence>
<dbReference type="AlphaFoldDB" id="A0A0N5ANZ1"/>
<organism evidence="2 3">
    <name type="scientific">Syphacia muris</name>
    <dbReference type="NCBI Taxonomy" id="451379"/>
    <lineage>
        <taxon>Eukaryota</taxon>
        <taxon>Metazoa</taxon>
        <taxon>Ecdysozoa</taxon>
        <taxon>Nematoda</taxon>
        <taxon>Chromadorea</taxon>
        <taxon>Rhabditida</taxon>
        <taxon>Spirurina</taxon>
        <taxon>Oxyuridomorpha</taxon>
        <taxon>Oxyuroidea</taxon>
        <taxon>Oxyuridae</taxon>
        <taxon>Syphacia</taxon>
    </lineage>
</organism>
<evidence type="ECO:0000256" key="1">
    <source>
        <dbReference type="SAM" id="SignalP"/>
    </source>
</evidence>
<proteinExistence type="predicted"/>
<dbReference type="STRING" id="451379.A0A0N5ANZ1"/>
<name>A0A0N5ANZ1_9BILA</name>
<feature type="chain" id="PRO_5005893270" evidence="1">
    <location>
        <begin position="19"/>
        <end position="99"/>
    </location>
</feature>
<reference evidence="3" key="1">
    <citation type="submission" date="2017-02" db="UniProtKB">
        <authorList>
            <consortium name="WormBaseParasite"/>
        </authorList>
    </citation>
    <scope>IDENTIFICATION</scope>
</reference>